<accession>A0AAF0BXB8</accession>
<dbReference type="EMBL" id="CP116942">
    <property type="protein sequence ID" value="WCO68544.1"/>
    <property type="molecule type" value="Genomic_DNA"/>
</dbReference>
<dbReference type="InterPro" id="IPR013783">
    <property type="entry name" value="Ig-like_fold"/>
</dbReference>
<dbReference type="InterPro" id="IPR008964">
    <property type="entry name" value="Invasin/intimin_cell_adhesion"/>
</dbReference>
<feature type="transmembrane region" description="Helical" evidence="2">
    <location>
        <begin position="177"/>
        <end position="197"/>
    </location>
</feature>
<dbReference type="KEGG" id="ima:PO878_07360"/>
<protein>
    <submittedName>
        <fullName evidence="4">Ig-like domain-containing protein</fullName>
    </submittedName>
</protein>
<feature type="chain" id="PRO_5042153748" evidence="3">
    <location>
        <begin position="28"/>
        <end position="205"/>
    </location>
</feature>
<evidence type="ECO:0000256" key="3">
    <source>
        <dbReference type="SAM" id="SignalP"/>
    </source>
</evidence>
<organism evidence="4 5">
    <name type="scientific">Iamia majanohamensis</name>
    <dbReference type="NCBI Taxonomy" id="467976"/>
    <lineage>
        <taxon>Bacteria</taxon>
        <taxon>Bacillati</taxon>
        <taxon>Actinomycetota</taxon>
        <taxon>Acidimicrobiia</taxon>
        <taxon>Acidimicrobiales</taxon>
        <taxon>Iamiaceae</taxon>
        <taxon>Iamia</taxon>
    </lineage>
</organism>
<dbReference type="AlphaFoldDB" id="A0AAF0BXB8"/>
<gene>
    <name evidence="4" type="ORF">PO878_07360</name>
</gene>
<dbReference type="SUPFAM" id="SSF49373">
    <property type="entry name" value="Invasin/intimin cell-adhesion fragments"/>
    <property type="match status" value="1"/>
</dbReference>
<evidence type="ECO:0000256" key="1">
    <source>
        <dbReference type="SAM" id="MobiDB-lite"/>
    </source>
</evidence>
<dbReference type="Proteomes" id="UP001216390">
    <property type="component" value="Chromosome"/>
</dbReference>
<evidence type="ECO:0000313" key="4">
    <source>
        <dbReference type="EMBL" id="WCO68544.1"/>
    </source>
</evidence>
<keyword evidence="5" id="KW-1185">Reference proteome</keyword>
<evidence type="ECO:0000313" key="5">
    <source>
        <dbReference type="Proteomes" id="UP001216390"/>
    </source>
</evidence>
<keyword evidence="2" id="KW-1133">Transmembrane helix</keyword>
<keyword evidence="3" id="KW-0732">Signal</keyword>
<reference evidence="4" key="1">
    <citation type="submission" date="2023-01" db="EMBL/GenBank/DDBJ databases">
        <title>The diversity of Class Acidimicrobiia in South China Sea sediment environments and the proposal of Iamia marina sp. nov., a novel species of the genus Iamia.</title>
        <authorList>
            <person name="He Y."/>
            <person name="Tian X."/>
        </authorList>
    </citation>
    <scope>NUCLEOTIDE SEQUENCE</scope>
    <source>
        <strain evidence="4">DSM 19957</strain>
    </source>
</reference>
<feature type="compositionally biased region" description="Gly residues" evidence="1">
    <location>
        <begin position="130"/>
        <end position="167"/>
    </location>
</feature>
<feature type="signal peptide" evidence="3">
    <location>
        <begin position="1"/>
        <end position="27"/>
    </location>
</feature>
<name>A0AAF0BXB8_9ACTN</name>
<proteinExistence type="predicted"/>
<dbReference type="Gene3D" id="2.60.40.10">
    <property type="entry name" value="Immunoglobulins"/>
    <property type="match status" value="1"/>
</dbReference>
<keyword evidence="2" id="KW-0812">Transmembrane</keyword>
<sequence length="205" mass="18642">MRKVIGAAAAVVLAVLASLTVSQVAGAQYDPEACTVTVSPASVEAGGTVTLSGETSSSVGGTAGQPVSFSIDGEALAETTTGDDGTFSVEATIPAGLAPGTYTITAQCGGAGGEVLGTTDVQVLAAGGGGAGGDGTGGTGTGAGGTGSGAGGTGSGAGGTGSGGQSGGDLARTGTDLGLPVQVGVALLALGGIALALTTSRRRAA</sequence>
<dbReference type="Pfam" id="PF17957">
    <property type="entry name" value="Big_7"/>
    <property type="match status" value="1"/>
</dbReference>
<feature type="region of interest" description="Disordered" evidence="1">
    <location>
        <begin position="130"/>
        <end position="171"/>
    </location>
</feature>
<keyword evidence="2" id="KW-0472">Membrane</keyword>
<evidence type="ECO:0000256" key="2">
    <source>
        <dbReference type="SAM" id="Phobius"/>
    </source>
</evidence>
<dbReference type="RefSeq" id="WP_272738060.1">
    <property type="nucleotide sequence ID" value="NZ_CP116942.1"/>
</dbReference>
<dbReference type="GO" id="GO:0005975">
    <property type="term" value="P:carbohydrate metabolic process"/>
    <property type="evidence" value="ECO:0007669"/>
    <property type="project" value="UniProtKB-ARBA"/>
</dbReference>